<dbReference type="InterPro" id="IPR056021">
    <property type="entry name" value="DUF7600"/>
</dbReference>
<dbReference type="InterPro" id="IPR036047">
    <property type="entry name" value="F-box-like_dom_sf"/>
</dbReference>
<name>C7ZHU9_FUSV7</name>
<dbReference type="AlphaFoldDB" id="C7ZHU9"/>
<feature type="chain" id="PRO_5002987112" description="DUF7600 domain-containing protein" evidence="1">
    <location>
        <begin position="18"/>
        <end position="755"/>
    </location>
</feature>
<dbReference type="HOGENOM" id="CLU_012355_0_0_1"/>
<dbReference type="InterPro" id="IPR036404">
    <property type="entry name" value="Jacalin-like_lectin_dom_sf"/>
</dbReference>
<dbReference type="RefSeq" id="XP_003042057.1">
    <property type="nucleotide sequence ID" value="XM_003042011.1"/>
</dbReference>
<evidence type="ECO:0000313" key="3">
    <source>
        <dbReference type="EMBL" id="EEU36344.1"/>
    </source>
</evidence>
<dbReference type="InParanoid" id="C7ZHU9"/>
<dbReference type="GeneID" id="9669055"/>
<dbReference type="EMBL" id="GG698929">
    <property type="protein sequence ID" value="EEU36344.1"/>
    <property type="molecule type" value="Genomic_DNA"/>
</dbReference>
<accession>C7ZHU9</accession>
<dbReference type="VEuPathDB" id="FungiDB:NECHADRAFT_86874"/>
<feature type="signal peptide" evidence="1">
    <location>
        <begin position="1"/>
        <end position="17"/>
    </location>
</feature>
<dbReference type="OrthoDB" id="5273847at2759"/>
<dbReference type="Pfam" id="PF24539">
    <property type="entry name" value="DUF7600"/>
    <property type="match status" value="1"/>
</dbReference>
<keyword evidence="4" id="KW-1185">Reference proteome</keyword>
<dbReference type="KEGG" id="nhe:NECHADRAFT_86874"/>
<evidence type="ECO:0000313" key="4">
    <source>
        <dbReference type="Proteomes" id="UP000005206"/>
    </source>
</evidence>
<feature type="domain" description="DUF7600" evidence="2">
    <location>
        <begin position="411"/>
        <end position="571"/>
    </location>
</feature>
<evidence type="ECO:0000259" key="2">
    <source>
        <dbReference type="Pfam" id="PF24539"/>
    </source>
</evidence>
<proteinExistence type="predicted"/>
<dbReference type="eggNOG" id="ENOG502SZ3F">
    <property type="taxonomic scope" value="Eukaryota"/>
</dbReference>
<dbReference type="SUPFAM" id="SSF81383">
    <property type="entry name" value="F-box domain"/>
    <property type="match status" value="1"/>
</dbReference>
<protein>
    <recommendedName>
        <fullName evidence="2">DUF7600 domain-containing protein</fullName>
    </recommendedName>
</protein>
<evidence type="ECO:0000256" key="1">
    <source>
        <dbReference type="SAM" id="SignalP"/>
    </source>
</evidence>
<organism evidence="3 4">
    <name type="scientific">Fusarium vanettenii (strain ATCC MYA-4622 / CBS 123669 / FGSC 9596 / NRRL 45880 / 77-13-4)</name>
    <name type="common">Fusarium solani subsp. pisi</name>
    <dbReference type="NCBI Taxonomy" id="660122"/>
    <lineage>
        <taxon>Eukaryota</taxon>
        <taxon>Fungi</taxon>
        <taxon>Dikarya</taxon>
        <taxon>Ascomycota</taxon>
        <taxon>Pezizomycotina</taxon>
        <taxon>Sordariomycetes</taxon>
        <taxon>Hypocreomycetidae</taxon>
        <taxon>Hypocreales</taxon>
        <taxon>Nectriaceae</taxon>
        <taxon>Fusarium</taxon>
        <taxon>Fusarium solani species complex</taxon>
        <taxon>Fusarium vanettenii</taxon>
    </lineage>
</organism>
<dbReference type="SUPFAM" id="SSF51101">
    <property type="entry name" value="Mannose-binding lectins"/>
    <property type="match status" value="1"/>
</dbReference>
<dbReference type="Gene3D" id="2.100.10.30">
    <property type="entry name" value="Jacalin-like lectin domain"/>
    <property type="match status" value="1"/>
</dbReference>
<dbReference type="Proteomes" id="UP000005206">
    <property type="component" value="Chromosome 11"/>
</dbReference>
<sequence>MKFQTSALLFFLPAVLGWWNCNLPAGTGDYGACLEDGKAGSALPCTNDHPCPYIEEGQAFRLKQSSIEKAASNTFCHSQIVHSHFYKRQYLMSVAHCALCGLNIPSNNSSLWTSKFRAVYTDKENWNQARLSGVGSINNDGAKAPRDSKRRFDDDDIQPTELITIDLATRSFTKFIGPNPSTQEPGFWGFGFHASCWGILTHLFQPSLDDILFACLSFPLRDRGILDWGHTYGGAIVIKEDDGLPMLLPRYFRGANTMDPMRQDPFNLSAILELARSAIPEHPIDKTSAIEVSGQDSGIDPFSSLPPELIAAILEFVPSRYVLCVKLASRQFAACPLTESFWASRFLEGQDFHHVFEVWKSKPKSWASMHQALRGIRNHRKLLSRKRVWDLSLKLRDLLDQLMPTCHGDSLHSYFEPVGKHDPLDWQVASRGLARPEDEFRQGTRSLRMRVIDIPQDIQEVFISFIQLSLGEFVSGIRFQRQNGEDVRIGYSEPSREFPLTIPPGLGIRGLFLAFSEMGVQAVSALMEDETCSPWRGAEQGLPKMRLSTISRLTTLKAEFDAFKLVALSIPIISPYNIPPQETHLWDEIPPDHLYLNGSDDDFPKTDYRHIPLPYSTVLFGGAHGEDLAQLVQIRWTFYIDVISALQFIYTDPFKNKYFGGRDPFAESGRERRPTNVRDNEQLFPIDGPAGERIISIEVQGGKDRVEGMTLKTNFGRKVTFPQNYLRGGSAWTVIEPEGDVIVGFYSVVPNCSIL</sequence>
<gene>
    <name evidence="3" type="ORF">NECHADRAFT_86874</name>
</gene>
<reference evidence="3 4" key="1">
    <citation type="journal article" date="2009" name="PLoS Genet.">
        <title>The genome of Nectria haematococca: contribution of supernumerary chromosomes to gene expansion.</title>
        <authorList>
            <person name="Coleman J.J."/>
            <person name="Rounsley S.D."/>
            <person name="Rodriguez-Carres M."/>
            <person name="Kuo A."/>
            <person name="Wasmann C.C."/>
            <person name="Grimwood J."/>
            <person name="Schmutz J."/>
            <person name="Taga M."/>
            <person name="White G.J."/>
            <person name="Zhou S."/>
            <person name="Schwartz D.C."/>
            <person name="Freitag M."/>
            <person name="Ma L.J."/>
            <person name="Danchin E.G."/>
            <person name="Henrissat B."/>
            <person name="Coutinho P.M."/>
            <person name="Nelson D.R."/>
            <person name="Straney D."/>
            <person name="Napoli C.A."/>
            <person name="Barker B.M."/>
            <person name="Gribskov M."/>
            <person name="Rep M."/>
            <person name="Kroken S."/>
            <person name="Molnar I."/>
            <person name="Rensing C."/>
            <person name="Kennell J.C."/>
            <person name="Zamora J."/>
            <person name="Farman M.L."/>
            <person name="Selker E.U."/>
            <person name="Salamov A."/>
            <person name="Shapiro H."/>
            <person name="Pangilinan J."/>
            <person name="Lindquist E."/>
            <person name="Lamers C."/>
            <person name="Grigoriev I.V."/>
            <person name="Geiser D.M."/>
            <person name="Covert S.F."/>
            <person name="Temporini E."/>
            <person name="Vanetten H.D."/>
        </authorList>
    </citation>
    <scope>NUCLEOTIDE SEQUENCE [LARGE SCALE GENOMIC DNA]</scope>
    <source>
        <strain evidence="4">ATCC MYA-4622 / CBS 123669 / FGSC 9596 / NRRL 45880 / 77-13-4</strain>
    </source>
</reference>
<keyword evidence="1" id="KW-0732">Signal</keyword>
<dbReference type="OMA" id="YPWEEAR"/>